<dbReference type="AlphaFoldDB" id="U5NCQ1"/>
<keyword evidence="3" id="KW-1185">Reference proteome</keyword>
<dbReference type="HOGENOM" id="CLU_447470_0_0_14"/>
<evidence type="ECO:0000313" key="2">
    <source>
        <dbReference type="EMBL" id="AGX89326.1"/>
    </source>
</evidence>
<reference evidence="2 3" key="1">
    <citation type="journal article" date="2013" name="Genome Announc.">
        <title>Genome Sequence of Mycoplasma parvum (Formerly Eperythrozoon parvum), a Diminutive Hemoplasma of the Pig.</title>
        <authorList>
            <person name="do Nascimento N.C."/>
            <person name="Dos Santos A.P."/>
            <person name="Chu Y."/>
            <person name="Guimaraes A.M."/>
            <person name="Pagliaro A."/>
            <person name="Messick J.B."/>
        </authorList>
    </citation>
    <scope>NUCLEOTIDE SEQUENCE [LARGE SCALE GENOMIC DNA]</scope>
    <source>
        <strain evidence="2 3">Indiana</strain>
    </source>
</reference>
<proteinExistence type="predicted"/>
<gene>
    <name evidence="2" type="ORF">PRV_03005</name>
</gene>
<evidence type="ECO:0008006" key="4">
    <source>
        <dbReference type="Google" id="ProtNLM"/>
    </source>
</evidence>
<keyword evidence="1" id="KW-0732">Signal</keyword>
<feature type="chain" id="PRO_5004662961" description="Iron ABC transporter substrate-binding protein" evidence="1">
    <location>
        <begin position="19"/>
        <end position="676"/>
    </location>
</feature>
<accession>U5NCQ1</accession>
<dbReference type="Proteomes" id="UP000017119">
    <property type="component" value="Chromosome"/>
</dbReference>
<dbReference type="RefSeq" id="WP_022770612.1">
    <property type="nucleotide sequence ID" value="NC_022575.1"/>
</dbReference>
<dbReference type="PATRIC" id="fig|1403316.3.peg.561"/>
<evidence type="ECO:0000313" key="3">
    <source>
        <dbReference type="Proteomes" id="UP000017119"/>
    </source>
</evidence>
<feature type="signal peptide" evidence="1">
    <location>
        <begin position="1"/>
        <end position="18"/>
    </location>
</feature>
<protein>
    <recommendedName>
        <fullName evidence="4">Iron ABC transporter substrate-binding protein</fullName>
    </recommendedName>
</protein>
<name>U5NCQ1_9MOLU</name>
<dbReference type="KEGG" id="mpv:PRV_03005"/>
<organism evidence="2 3">
    <name type="scientific">Mycoplasma parvum str. Indiana</name>
    <dbReference type="NCBI Taxonomy" id="1403316"/>
    <lineage>
        <taxon>Bacteria</taxon>
        <taxon>Bacillati</taxon>
        <taxon>Mycoplasmatota</taxon>
        <taxon>Mollicutes</taxon>
        <taxon>Mycoplasmataceae</taxon>
        <taxon>Mycoplasma</taxon>
    </lineage>
</organism>
<sequence length="676" mass="77457">MIPLLQKKMIFLTLTASASPSLTMIKFSSLDNSSHYKIMVNYNGQADLLLSLQIPPDYYPYQFKQRSLYDYLTNINKYIIADSKTSNDKQDIGKKIQERINELISNIKEFGPSLWNEDLYEGGLVTKNEQMWSSKKTDYLFLEQFILDDSASPLYLAGTLPKHKNLIVTNFRAARDPYTLFNEEVYKYFLNKSKNPNSPSAGTASQESNNHKLASKIYEYYKKYSKLKPNTLYRTAKYMDFWNSFCNTLDNLQQNRGKEANELGELKNFISLPKQNEAIFSTYSDIKEKQDSKSKADKEIAELFETFIFDDEEKEILKEFVDRENGFKINYLNNGISKVSAPENNSICKTELNSSPGVLAHHPALEHSTMPGSSPVSEGTQKDLMVYLAQIATSLYNISQSNEFAKDFEKDFRKQYIENALKNALSIVNNYKERLKKIREFLQSAKIVDSNFDPEKEKFTKDQSKSVAIISYPPAQLGAGNSTIQTVSKYPFLYRELGLKEVLPNSLGQAAIKQVSSHTPKLNKDIFGVDDNGWWWNLGDFNFEGSQLSEFEQTADSIIFVATEDDWNILKSDENPKLEFLKRLLKNETQATNSTVSSKFSYSNYHLWNEGLRSPIALNLLLDNLVDLLVKQFGINVDNGNNGAENLKQKYQEALDWGNYWKTTFINKNSVVNESK</sequence>
<dbReference type="EMBL" id="CP006771">
    <property type="protein sequence ID" value="AGX89326.1"/>
    <property type="molecule type" value="Genomic_DNA"/>
</dbReference>
<evidence type="ECO:0000256" key="1">
    <source>
        <dbReference type="SAM" id="SignalP"/>
    </source>
</evidence>